<proteinExistence type="predicted"/>
<keyword evidence="3" id="KW-0564">Palmitate</keyword>
<sequence length="524" mass="56567">MKPANAAAKWARALFVIGMVGILSGCAALQPSGNSVTGSVSYRERIALSPDNTFLVVRLLDVSRADAPSVEIAALRQPVSNPPIVFVLPYDADDIDPRMTYVIEAKIVNADGDLLFRNDQAYPVLTRDAPSDVDILVRKIARTQGDGSSKGNASAIDNHIAAIKARLPDMRVIPGQYSASDHTVTYNAYISPEGEPVLVDEHRDLGDYGTSDVKLYYRNGQLLRFAEDAKRVNYGGSNDDQPLQYTLKLDFAQGRFTSGSKTVNGNVSEPDEHEISGALSQSKVALSRIDAMLSQLNSTPDSRSGPELFICDDKSRFAVTFDQDAKRAIVEFRGREPISLAQMPTGSGYGYGNEIYELRGKGADAIWTTPSGDFHCAVSSMPSEAASLTLAPGDFPVVSVEELKAQGDGVWTRYFDEMMPAITTCLAKNPGDLVSVLKAWPMNHGMVGVRTINGNGGRHDCLVPADGMGTAQTELVETTTNILPGEDIVRFTPASGAYPDGDCFAHERLVQKGVFVGWLSEKTC</sequence>
<gene>
    <name evidence="6" type="ORF">TH6_13525</name>
</gene>
<dbReference type="PANTHER" id="PTHR38013">
    <property type="entry name" value="GLYCOPROTEIN/POLYSACCHARIDE METABOLISM"/>
    <property type="match status" value="1"/>
</dbReference>
<dbReference type="Gene3D" id="2.40.128.200">
    <property type="match status" value="1"/>
</dbReference>
<reference evidence="6 7" key="1">
    <citation type="submission" date="2014-07" db="EMBL/GenBank/DDBJ databases">
        <title>Draft genome sequence of Thalassospira profundimaris R8-17.</title>
        <authorList>
            <person name="Lai Q."/>
            <person name="Shao Z."/>
        </authorList>
    </citation>
    <scope>NUCLEOTIDE SEQUENCE [LARGE SCALE GENOMIC DNA]</scope>
    <source>
        <strain evidence="6 7">R8-17</strain>
    </source>
</reference>
<protein>
    <recommendedName>
        <fullName evidence="5">C-type lysozyme inhibitor domain-containing protein</fullName>
    </recommendedName>
</protein>
<dbReference type="AlphaFoldDB" id="A0A367V8X5"/>
<dbReference type="PANTHER" id="PTHR38013:SF1">
    <property type="entry name" value="GLYCOPROTEIN_POLYSACCHARIDE METABOLISM"/>
    <property type="match status" value="1"/>
</dbReference>
<dbReference type="Pfam" id="PF09619">
    <property type="entry name" value="YscW"/>
    <property type="match status" value="1"/>
</dbReference>
<dbReference type="Proteomes" id="UP000253061">
    <property type="component" value="Unassembled WGS sequence"/>
</dbReference>
<comment type="caution">
    <text evidence="6">The sequence shown here is derived from an EMBL/GenBank/DDBJ whole genome shotgun (WGS) entry which is preliminary data.</text>
</comment>
<evidence type="ECO:0000256" key="3">
    <source>
        <dbReference type="ARBA" id="ARBA00023139"/>
    </source>
</evidence>
<dbReference type="PROSITE" id="PS51257">
    <property type="entry name" value="PROKAR_LIPOPROTEIN"/>
    <property type="match status" value="1"/>
</dbReference>
<evidence type="ECO:0000256" key="4">
    <source>
        <dbReference type="ARBA" id="ARBA00023288"/>
    </source>
</evidence>
<evidence type="ECO:0000256" key="2">
    <source>
        <dbReference type="ARBA" id="ARBA00023136"/>
    </source>
</evidence>
<name>A0A367V8X5_9PROT</name>
<dbReference type="RefSeq" id="WP_062955677.1">
    <property type="nucleotide sequence ID" value="NZ_JPWB01000005.1"/>
</dbReference>
<keyword evidence="1" id="KW-0732">Signal</keyword>
<dbReference type="EMBL" id="JPWB01000005">
    <property type="protein sequence ID" value="RCK21603.1"/>
    <property type="molecule type" value="Genomic_DNA"/>
</dbReference>
<evidence type="ECO:0000256" key="1">
    <source>
        <dbReference type="ARBA" id="ARBA00022729"/>
    </source>
</evidence>
<keyword evidence="2" id="KW-0472">Membrane</keyword>
<dbReference type="InterPro" id="IPR053196">
    <property type="entry name" value="Lipoprotein_YbaY-like"/>
</dbReference>
<organism evidence="6 7">
    <name type="scientific">Thalassospira profundimaris</name>
    <dbReference type="NCBI Taxonomy" id="502049"/>
    <lineage>
        <taxon>Bacteria</taxon>
        <taxon>Pseudomonadati</taxon>
        <taxon>Pseudomonadota</taxon>
        <taxon>Alphaproteobacteria</taxon>
        <taxon>Rhodospirillales</taxon>
        <taxon>Thalassospiraceae</taxon>
        <taxon>Thalassospira</taxon>
    </lineage>
</organism>
<keyword evidence="4" id="KW-0449">Lipoprotein</keyword>
<dbReference type="SUPFAM" id="SSF141488">
    <property type="entry name" value="YdhA-like"/>
    <property type="match status" value="1"/>
</dbReference>
<evidence type="ECO:0000313" key="6">
    <source>
        <dbReference type="EMBL" id="RCK21603.1"/>
    </source>
</evidence>
<accession>A0A367V8X5</accession>
<dbReference type="Pfam" id="PF09864">
    <property type="entry name" value="MliC"/>
    <property type="match status" value="1"/>
</dbReference>
<dbReference type="InterPro" id="IPR018660">
    <property type="entry name" value="MliC"/>
</dbReference>
<dbReference type="InterPro" id="IPR039366">
    <property type="entry name" value="Pilotin"/>
</dbReference>
<evidence type="ECO:0000259" key="5">
    <source>
        <dbReference type="Pfam" id="PF09864"/>
    </source>
</evidence>
<feature type="domain" description="C-type lysozyme inhibitor" evidence="5">
    <location>
        <begin position="311"/>
        <end position="371"/>
    </location>
</feature>
<evidence type="ECO:0000313" key="7">
    <source>
        <dbReference type="Proteomes" id="UP000253061"/>
    </source>
</evidence>
<dbReference type="InterPro" id="IPR036328">
    <property type="entry name" value="MliC_sf"/>
</dbReference>